<dbReference type="EMBL" id="UZAH01038081">
    <property type="protein sequence ID" value="VDP51935.1"/>
    <property type="molecule type" value="Genomic_DNA"/>
</dbReference>
<proteinExistence type="predicted"/>
<evidence type="ECO:0000313" key="2">
    <source>
        <dbReference type="Proteomes" id="UP000050761"/>
    </source>
</evidence>
<dbReference type="Proteomes" id="UP000050761">
    <property type="component" value="Unassembled WGS sequence"/>
</dbReference>
<protein>
    <submittedName>
        <fullName evidence="3">Reverse transcriptase domain-containing protein</fullName>
    </submittedName>
</protein>
<gene>
    <name evidence="1" type="ORF">HPBE_LOCUS25532</name>
</gene>
<dbReference type="AlphaFoldDB" id="A0A183GS63"/>
<reference evidence="1 2" key="1">
    <citation type="submission" date="2018-11" db="EMBL/GenBank/DDBJ databases">
        <authorList>
            <consortium name="Pathogen Informatics"/>
        </authorList>
    </citation>
    <scope>NUCLEOTIDE SEQUENCE [LARGE SCALE GENOMIC DNA]</scope>
</reference>
<accession>A0A3P8F8H5</accession>
<sequence>MPLNQPPCDSKNIRVLDWLGHRLAMFGLKLNVKKTEYLATDVHELGLIMMNGTGLARDSAFKCLGSAIASEDGLK</sequence>
<dbReference type="WBParaSite" id="HPBE_0002553301-mRNA-1">
    <property type="protein sequence ID" value="HPBE_0002553301-mRNA-1"/>
    <property type="gene ID" value="HPBE_0002553301"/>
</dbReference>
<organism evidence="2 3">
    <name type="scientific">Heligmosomoides polygyrus</name>
    <name type="common">Parasitic roundworm</name>
    <dbReference type="NCBI Taxonomy" id="6339"/>
    <lineage>
        <taxon>Eukaryota</taxon>
        <taxon>Metazoa</taxon>
        <taxon>Ecdysozoa</taxon>
        <taxon>Nematoda</taxon>
        <taxon>Chromadorea</taxon>
        <taxon>Rhabditida</taxon>
        <taxon>Rhabditina</taxon>
        <taxon>Rhabditomorpha</taxon>
        <taxon>Strongyloidea</taxon>
        <taxon>Heligmosomidae</taxon>
        <taxon>Heligmosomoides</taxon>
    </lineage>
</organism>
<evidence type="ECO:0000313" key="1">
    <source>
        <dbReference type="EMBL" id="VDP51935.1"/>
    </source>
</evidence>
<evidence type="ECO:0000313" key="3">
    <source>
        <dbReference type="WBParaSite" id="HPBE_0002553301-mRNA-1"/>
    </source>
</evidence>
<name>A0A183GS63_HELPZ</name>
<accession>A0A183GS63</accession>
<keyword evidence="2" id="KW-1185">Reference proteome</keyword>
<reference evidence="3" key="2">
    <citation type="submission" date="2019-09" db="UniProtKB">
        <authorList>
            <consortium name="WormBaseParasite"/>
        </authorList>
    </citation>
    <scope>IDENTIFICATION</scope>
</reference>